<dbReference type="InterPro" id="IPR001005">
    <property type="entry name" value="SANT/Myb"/>
</dbReference>
<dbReference type="InterPro" id="IPR017930">
    <property type="entry name" value="Myb_dom"/>
</dbReference>
<dbReference type="EMBL" id="CAUOFW020000903">
    <property type="protein sequence ID" value="CAK9138621.1"/>
    <property type="molecule type" value="Genomic_DNA"/>
</dbReference>
<evidence type="ECO:0000259" key="6">
    <source>
        <dbReference type="PROSITE" id="PS51294"/>
    </source>
</evidence>
<evidence type="ECO:0000313" key="7">
    <source>
        <dbReference type="EMBL" id="CAK9138621.1"/>
    </source>
</evidence>
<feature type="domain" description="HTH myb-type" evidence="6">
    <location>
        <begin position="8"/>
        <end position="60"/>
    </location>
</feature>
<dbReference type="InterPro" id="IPR009057">
    <property type="entry name" value="Homeodomain-like_sf"/>
</dbReference>
<accession>A0ABC8R0U5</accession>
<keyword evidence="8" id="KW-1185">Reference proteome</keyword>
<dbReference type="Proteomes" id="UP001642360">
    <property type="component" value="Unassembled WGS sequence"/>
</dbReference>
<gene>
    <name evidence="7" type="ORF">ILEXP_LOCUS5969</name>
</gene>
<proteinExistence type="predicted"/>
<dbReference type="GO" id="GO:0005634">
    <property type="term" value="C:nucleus"/>
    <property type="evidence" value="ECO:0007669"/>
    <property type="project" value="UniProtKB-SubCell"/>
</dbReference>
<feature type="domain" description="Myb-like" evidence="5">
    <location>
        <begin position="4"/>
        <end position="60"/>
    </location>
</feature>
<dbReference type="PROSITE" id="PS51294">
    <property type="entry name" value="HTH_MYB"/>
    <property type="match status" value="2"/>
</dbReference>
<dbReference type="PANTHER" id="PTHR47999">
    <property type="entry name" value="TRANSCRIPTION FACTOR MYB8-RELATED-RELATED"/>
    <property type="match status" value="1"/>
</dbReference>
<name>A0ABC8R0U5_9AQUA</name>
<evidence type="ECO:0000256" key="3">
    <source>
        <dbReference type="ARBA" id="ARBA00023125"/>
    </source>
</evidence>
<keyword evidence="3" id="KW-0238">DNA-binding</keyword>
<dbReference type="InterPro" id="IPR015495">
    <property type="entry name" value="Myb_TF_plants"/>
</dbReference>
<dbReference type="FunFam" id="1.10.10.60:FF:000001">
    <property type="entry name" value="MYB-related transcription factor"/>
    <property type="match status" value="1"/>
</dbReference>
<dbReference type="PANTHER" id="PTHR47999:SF59">
    <property type="entry name" value="TRANSCRIPTION FACTOR WER-LIKE"/>
    <property type="match status" value="1"/>
</dbReference>
<comment type="caution">
    <text evidence="7">The sequence shown here is derived from an EMBL/GenBank/DDBJ whole genome shotgun (WGS) entry which is preliminary data.</text>
</comment>
<feature type="domain" description="Myb-like" evidence="5">
    <location>
        <begin position="61"/>
        <end position="111"/>
    </location>
</feature>
<organism evidence="7 8">
    <name type="scientific">Ilex paraguariensis</name>
    <name type="common">yerba mate</name>
    <dbReference type="NCBI Taxonomy" id="185542"/>
    <lineage>
        <taxon>Eukaryota</taxon>
        <taxon>Viridiplantae</taxon>
        <taxon>Streptophyta</taxon>
        <taxon>Embryophyta</taxon>
        <taxon>Tracheophyta</taxon>
        <taxon>Spermatophyta</taxon>
        <taxon>Magnoliopsida</taxon>
        <taxon>eudicotyledons</taxon>
        <taxon>Gunneridae</taxon>
        <taxon>Pentapetalae</taxon>
        <taxon>asterids</taxon>
        <taxon>campanulids</taxon>
        <taxon>Aquifoliales</taxon>
        <taxon>Aquifoliaceae</taxon>
        <taxon>Ilex</taxon>
    </lineage>
</organism>
<protein>
    <submittedName>
        <fullName evidence="7">Uncharacterized protein</fullName>
    </submittedName>
</protein>
<sequence>MKQENGYKKGFWTKEEDKILTGYARKHGEGRWNRVTKMTDFVVGLRRCGKSCRLRWINYLCPSVNRDDFSEEEDDLIIRLHNLLGNRWSLIAGRLPGRTDNQVKNHWNTRLRKKLGINKEENKVRASSRAIPKTVRENFNNSLQTNLGALLPNPNGNQEATNQKPVLENDSMSTIRFLDSLQMTMNDESSFWFPDGDLGLNNPNFEELLDQNALDFVWNGF</sequence>
<dbReference type="Gene3D" id="1.10.10.60">
    <property type="entry name" value="Homeodomain-like"/>
    <property type="match status" value="2"/>
</dbReference>
<reference evidence="7 8" key="1">
    <citation type="submission" date="2024-02" db="EMBL/GenBank/DDBJ databases">
        <authorList>
            <person name="Vignale AGUSTIN F."/>
            <person name="Sosa J E."/>
            <person name="Modenutti C."/>
        </authorList>
    </citation>
    <scope>NUCLEOTIDE SEQUENCE [LARGE SCALE GENOMIC DNA]</scope>
</reference>
<evidence type="ECO:0000259" key="5">
    <source>
        <dbReference type="PROSITE" id="PS50090"/>
    </source>
</evidence>
<evidence type="ECO:0000256" key="2">
    <source>
        <dbReference type="ARBA" id="ARBA00022737"/>
    </source>
</evidence>
<evidence type="ECO:0000256" key="4">
    <source>
        <dbReference type="ARBA" id="ARBA00023242"/>
    </source>
</evidence>
<dbReference type="PROSITE" id="PS50090">
    <property type="entry name" value="MYB_LIKE"/>
    <property type="match status" value="2"/>
</dbReference>
<dbReference type="GO" id="GO:0003677">
    <property type="term" value="F:DNA binding"/>
    <property type="evidence" value="ECO:0007669"/>
    <property type="project" value="UniProtKB-KW"/>
</dbReference>
<keyword evidence="4" id="KW-0539">Nucleus</keyword>
<evidence type="ECO:0000256" key="1">
    <source>
        <dbReference type="ARBA" id="ARBA00004123"/>
    </source>
</evidence>
<dbReference type="AlphaFoldDB" id="A0ABC8R0U5"/>
<evidence type="ECO:0000313" key="8">
    <source>
        <dbReference type="Proteomes" id="UP001642360"/>
    </source>
</evidence>
<dbReference type="SMART" id="SM00717">
    <property type="entry name" value="SANT"/>
    <property type="match status" value="2"/>
</dbReference>
<keyword evidence="2" id="KW-0677">Repeat</keyword>
<comment type="subcellular location">
    <subcellularLocation>
        <location evidence="1">Nucleus</location>
    </subcellularLocation>
</comment>
<feature type="domain" description="HTH myb-type" evidence="6">
    <location>
        <begin position="62"/>
        <end position="115"/>
    </location>
</feature>
<dbReference type="SUPFAM" id="SSF46689">
    <property type="entry name" value="Homeodomain-like"/>
    <property type="match status" value="1"/>
</dbReference>
<dbReference type="CDD" id="cd00167">
    <property type="entry name" value="SANT"/>
    <property type="match status" value="2"/>
</dbReference>
<dbReference type="Pfam" id="PF00249">
    <property type="entry name" value="Myb_DNA-binding"/>
    <property type="match status" value="2"/>
</dbReference>